<dbReference type="Proteomes" id="UP001085076">
    <property type="component" value="Miscellaneous, Linkage group lg10"/>
</dbReference>
<comment type="caution">
    <text evidence="1">The sequence shown here is derived from an EMBL/GenBank/DDBJ whole genome shotgun (WGS) entry which is preliminary data.</text>
</comment>
<reference evidence="1" key="2">
    <citation type="journal article" date="2022" name="Hortic Res">
        <title>The genome of Dioscorea zingiberensis sheds light on the biosynthesis, origin and evolution of the medicinally important diosgenin saponins.</title>
        <authorList>
            <person name="Li Y."/>
            <person name="Tan C."/>
            <person name="Li Z."/>
            <person name="Guo J."/>
            <person name="Li S."/>
            <person name="Chen X."/>
            <person name="Wang C."/>
            <person name="Dai X."/>
            <person name="Yang H."/>
            <person name="Song W."/>
            <person name="Hou L."/>
            <person name="Xu J."/>
            <person name="Tong Z."/>
            <person name="Xu A."/>
            <person name="Yuan X."/>
            <person name="Wang W."/>
            <person name="Yang Q."/>
            <person name="Chen L."/>
            <person name="Sun Z."/>
            <person name="Wang K."/>
            <person name="Pan B."/>
            <person name="Chen J."/>
            <person name="Bao Y."/>
            <person name="Liu F."/>
            <person name="Qi X."/>
            <person name="Gang D.R."/>
            <person name="Wen J."/>
            <person name="Li J."/>
        </authorList>
    </citation>
    <scope>NUCLEOTIDE SEQUENCE</scope>
    <source>
        <strain evidence="1">Dzin_1.0</strain>
    </source>
</reference>
<keyword evidence="2" id="KW-1185">Reference proteome</keyword>
<proteinExistence type="predicted"/>
<dbReference type="OrthoDB" id="19039at2759"/>
<accession>A0A9D5H3F3</accession>
<evidence type="ECO:0000313" key="2">
    <source>
        <dbReference type="Proteomes" id="UP001085076"/>
    </source>
</evidence>
<gene>
    <name evidence="1" type="ORF">J5N97_029675</name>
</gene>
<protein>
    <submittedName>
        <fullName evidence="1">Uncharacterized protein</fullName>
    </submittedName>
</protein>
<dbReference type="EMBL" id="JAGGNH010000010">
    <property type="protein sequence ID" value="KAJ0961847.1"/>
    <property type="molecule type" value="Genomic_DNA"/>
</dbReference>
<organism evidence="1 2">
    <name type="scientific">Dioscorea zingiberensis</name>
    <dbReference type="NCBI Taxonomy" id="325984"/>
    <lineage>
        <taxon>Eukaryota</taxon>
        <taxon>Viridiplantae</taxon>
        <taxon>Streptophyta</taxon>
        <taxon>Embryophyta</taxon>
        <taxon>Tracheophyta</taxon>
        <taxon>Spermatophyta</taxon>
        <taxon>Magnoliopsida</taxon>
        <taxon>Liliopsida</taxon>
        <taxon>Dioscoreales</taxon>
        <taxon>Dioscoreaceae</taxon>
        <taxon>Dioscorea</taxon>
    </lineage>
</organism>
<sequence length="120" mass="13714">MAPRRKPQESKGRLSKFVQEFGEFLSLYHISPVDFSIFQGFEICGTLNAGWDVLLGSIAAFYVFMVPYTKVEESFNVQMQYDCAGVQFFFPDKMNVESISHALCHFWAIGSVHLHQHVVT</sequence>
<evidence type="ECO:0000313" key="1">
    <source>
        <dbReference type="EMBL" id="KAJ0961847.1"/>
    </source>
</evidence>
<dbReference type="AlphaFoldDB" id="A0A9D5H3F3"/>
<reference evidence="1" key="1">
    <citation type="submission" date="2021-03" db="EMBL/GenBank/DDBJ databases">
        <authorList>
            <person name="Li Z."/>
            <person name="Yang C."/>
        </authorList>
    </citation>
    <scope>NUCLEOTIDE SEQUENCE</scope>
    <source>
        <strain evidence="1">Dzin_1.0</strain>
        <tissue evidence="1">Leaf</tissue>
    </source>
</reference>
<name>A0A9D5H3F3_9LILI</name>